<gene>
    <name evidence="2" type="ORF">AZI86_17660</name>
</gene>
<comment type="caution">
    <text evidence="2">The sequence shown here is derived from an EMBL/GenBank/DDBJ whole genome shotgun (WGS) entry which is preliminary data.</text>
</comment>
<evidence type="ECO:0000313" key="2">
    <source>
        <dbReference type="EMBL" id="KYG61534.1"/>
    </source>
</evidence>
<reference evidence="2 3" key="1">
    <citation type="submission" date="2016-03" db="EMBL/GenBank/DDBJ databases">
        <authorList>
            <person name="Ploux O."/>
        </authorList>
    </citation>
    <scope>NUCLEOTIDE SEQUENCE [LARGE SCALE GENOMIC DNA]</scope>
    <source>
        <strain evidence="2 3">R0</strain>
    </source>
</reference>
<dbReference type="Pfam" id="PF02538">
    <property type="entry name" value="Hydantoinase_B"/>
    <property type="match status" value="1"/>
</dbReference>
<evidence type="ECO:0000259" key="1">
    <source>
        <dbReference type="Pfam" id="PF02538"/>
    </source>
</evidence>
<protein>
    <submittedName>
        <fullName evidence="2">Methylhydantoinase</fullName>
    </submittedName>
</protein>
<dbReference type="InterPro" id="IPR045079">
    <property type="entry name" value="Oxoprolinase-like"/>
</dbReference>
<dbReference type="GO" id="GO:0006749">
    <property type="term" value="P:glutathione metabolic process"/>
    <property type="evidence" value="ECO:0007669"/>
    <property type="project" value="TreeGrafter"/>
</dbReference>
<dbReference type="GO" id="GO:0005829">
    <property type="term" value="C:cytosol"/>
    <property type="evidence" value="ECO:0007669"/>
    <property type="project" value="TreeGrafter"/>
</dbReference>
<feature type="domain" description="Hydantoinase B/oxoprolinase" evidence="1">
    <location>
        <begin position="20"/>
        <end position="464"/>
    </location>
</feature>
<evidence type="ECO:0000313" key="3">
    <source>
        <dbReference type="Proteomes" id="UP000075320"/>
    </source>
</evidence>
<accession>A0A150WF08</accession>
<dbReference type="AlphaFoldDB" id="A0A150WF08"/>
<dbReference type="InterPro" id="IPR003692">
    <property type="entry name" value="Hydantoinase_B"/>
</dbReference>
<dbReference type="PANTHER" id="PTHR11365:SF23">
    <property type="entry name" value="HYPOTHETICAL 5-OXOPROLINASE (EUROFUNG)-RELATED"/>
    <property type="match status" value="1"/>
</dbReference>
<dbReference type="PANTHER" id="PTHR11365">
    <property type="entry name" value="5-OXOPROLINASE RELATED"/>
    <property type="match status" value="1"/>
</dbReference>
<dbReference type="GO" id="GO:0017168">
    <property type="term" value="F:5-oxoprolinase (ATP-hydrolyzing) activity"/>
    <property type="evidence" value="ECO:0007669"/>
    <property type="project" value="TreeGrafter"/>
</dbReference>
<dbReference type="RefSeq" id="WP_061836616.1">
    <property type="nucleotide sequence ID" value="NZ_LUKE01000006.1"/>
</dbReference>
<organism evidence="2 3">
    <name type="scientific">Bdellovibrio bacteriovorus</name>
    <dbReference type="NCBI Taxonomy" id="959"/>
    <lineage>
        <taxon>Bacteria</taxon>
        <taxon>Pseudomonadati</taxon>
        <taxon>Bdellovibrionota</taxon>
        <taxon>Bdellovibrionia</taxon>
        <taxon>Bdellovibrionales</taxon>
        <taxon>Pseudobdellovibrionaceae</taxon>
        <taxon>Bdellovibrio</taxon>
    </lineage>
</organism>
<keyword evidence="3" id="KW-1185">Reference proteome</keyword>
<name>A0A150WF08_BDEBC</name>
<dbReference type="Proteomes" id="UP000075320">
    <property type="component" value="Unassembled WGS sequence"/>
</dbReference>
<proteinExistence type="predicted"/>
<dbReference type="OrthoDB" id="5288472at2"/>
<dbReference type="EMBL" id="LUKE01000006">
    <property type="protein sequence ID" value="KYG61534.1"/>
    <property type="molecule type" value="Genomic_DNA"/>
</dbReference>
<sequence>MNYHVELFQSLLNDFLQGESALLTLEGDILAIRGTNPVTYGTLPTAASTATKYLQLQEGDIAILNDPYSGGSLLGEMTFVMAVSEDLIWVTRRPMETKVKISKSVEEEGIRIPPTPLRQKNQLNELILDAIQAHPACPPYFKEWLKTQCQDLTEKAQKLIEAIELSGFTITGELIEDYLELSKNAAWQKINERSSGETRVDVVLDSGELLRVSMDIHDGKITLDFGGTSSAKTVSLTESATLGACFYTLARFYGFEQIANSGSFSVLQLTKPSGCWLVGKYPAPTYKGMTCGVAAIETALDMALSQIHQKGERALDSRCSLRFDLKNDSKNKVLTLHGGSGATPSEAGASAHTKAFSIEQLERDFPVKVQRIDHRQSTGGKGKNPGGRGLIMKFEIKEAVEGVWMTDLTLHRPRISKNCTHGDAGEILIERQGETKNLPVLGTQQFAPGDIVTLCSGSGGGYGKE</sequence>